<sequence length="40" mass="4234">MEATRAATAVGRCQRTRSEFPDELPDTCLAALGQAVRVAA</sequence>
<evidence type="ECO:0000313" key="2">
    <source>
        <dbReference type="Proteomes" id="UP000011682"/>
    </source>
</evidence>
<dbReference type="Proteomes" id="UP000011682">
    <property type="component" value="Unassembled WGS sequence"/>
</dbReference>
<protein>
    <submittedName>
        <fullName evidence="1">Uncharacterized protein</fullName>
    </submittedName>
</protein>
<accession>S9NVV5</accession>
<reference evidence="1" key="1">
    <citation type="submission" date="2013-05" db="EMBL/GenBank/DDBJ databases">
        <title>Genome assembly of Cystobacter fuscus DSM 2262.</title>
        <authorList>
            <person name="Sharma G."/>
            <person name="Khatri I."/>
            <person name="Kaur C."/>
            <person name="Mayilraj S."/>
            <person name="Subramanian S."/>
        </authorList>
    </citation>
    <scope>NUCLEOTIDE SEQUENCE [LARGE SCALE GENOMIC DNA]</scope>
    <source>
        <strain evidence="1">DSM 2262</strain>
    </source>
</reference>
<evidence type="ECO:0000313" key="1">
    <source>
        <dbReference type="EMBL" id="EPX56325.1"/>
    </source>
</evidence>
<keyword evidence="2" id="KW-1185">Reference proteome</keyword>
<gene>
    <name evidence="1" type="ORF">D187_007667</name>
</gene>
<dbReference type="EMBL" id="ANAH02000066">
    <property type="protein sequence ID" value="EPX56325.1"/>
    <property type="molecule type" value="Genomic_DNA"/>
</dbReference>
<proteinExistence type="predicted"/>
<dbReference type="AlphaFoldDB" id="S9NVV5"/>
<comment type="caution">
    <text evidence="1">The sequence shown here is derived from an EMBL/GenBank/DDBJ whole genome shotgun (WGS) entry which is preliminary data.</text>
</comment>
<name>S9NVV5_CYSF2</name>
<organism evidence="1 2">
    <name type="scientific">Cystobacter fuscus (strain ATCC 25194 / DSM 2262 / NBRC 100088 / M29)</name>
    <dbReference type="NCBI Taxonomy" id="1242864"/>
    <lineage>
        <taxon>Bacteria</taxon>
        <taxon>Pseudomonadati</taxon>
        <taxon>Myxococcota</taxon>
        <taxon>Myxococcia</taxon>
        <taxon>Myxococcales</taxon>
        <taxon>Cystobacterineae</taxon>
        <taxon>Archangiaceae</taxon>
        <taxon>Cystobacter</taxon>
    </lineage>
</organism>